<proteinExistence type="predicted"/>
<dbReference type="EMBL" id="KB743226">
    <property type="protein sequence ID" value="EOB00184.1"/>
    <property type="molecule type" value="Genomic_DNA"/>
</dbReference>
<reference evidence="3" key="1">
    <citation type="journal article" date="2013" name="Nat. Genet.">
        <title>The duck genome and transcriptome provide insight into an avian influenza virus reservoir species.</title>
        <authorList>
            <person name="Huang Y."/>
            <person name="Li Y."/>
            <person name="Burt D.W."/>
            <person name="Chen H."/>
            <person name="Zhang Y."/>
            <person name="Qian W."/>
            <person name="Kim H."/>
            <person name="Gan S."/>
            <person name="Zhao Y."/>
            <person name="Li J."/>
            <person name="Yi K."/>
            <person name="Feng H."/>
            <person name="Zhu P."/>
            <person name="Li B."/>
            <person name="Liu Q."/>
            <person name="Fairley S."/>
            <person name="Magor K.E."/>
            <person name="Du Z."/>
            <person name="Hu X."/>
            <person name="Goodman L."/>
            <person name="Tafer H."/>
            <person name="Vignal A."/>
            <person name="Lee T."/>
            <person name="Kim K.W."/>
            <person name="Sheng Z."/>
            <person name="An Y."/>
            <person name="Searle S."/>
            <person name="Herrero J."/>
            <person name="Groenen M.A."/>
            <person name="Crooijmans R.P."/>
            <person name="Faraut T."/>
            <person name="Cai Q."/>
            <person name="Webster R.G."/>
            <person name="Aldridge J.R."/>
            <person name="Warren W.C."/>
            <person name="Bartschat S."/>
            <person name="Kehr S."/>
            <person name="Marz M."/>
            <person name="Stadler P.F."/>
            <person name="Smith J."/>
            <person name="Kraus R.H."/>
            <person name="Zhao Y."/>
            <person name="Ren L."/>
            <person name="Fei J."/>
            <person name="Morisson M."/>
            <person name="Kaiser P."/>
            <person name="Griffin D.K."/>
            <person name="Rao M."/>
            <person name="Pitel F."/>
            <person name="Wang J."/>
            <person name="Li N."/>
        </authorList>
    </citation>
    <scope>NUCLEOTIDE SEQUENCE [LARGE SCALE GENOMIC DNA]</scope>
</reference>
<evidence type="ECO:0000313" key="2">
    <source>
        <dbReference type="EMBL" id="EOB00184.1"/>
    </source>
</evidence>
<keyword evidence="3" id="KW-1185">Reference proteome</keyword>
<feature type="compositionally biased region" description="Basic and acidic residues" evidence="1">
    <location>
        <begin position="1"/>
        <end position="15"/>
    </location>
</feature>
<evidence type="ECO:0000313" key="3">
    <source>
        <dbReference type="Proteomes" id="UP000296049"/>
    </source>
</evidence>
<feature type="region of interest" description="Disordered" evidence="1">
    <location>
        <begin position="148"/>
        <end position="173"/>
    </location>
</feature>
<feature type="region of interest" description="Disordered" evidence="1">
    <location>
        <begin position="1"/>
        <end position="33"/>
    </location>
</feature>
<accession>R0L3M1</accession>
<evidence type="ECO:0000256" key="1">
    <source>
        <dbReference type="SAM" id="MobiDB-lite"/>
    </source>
</evidence>
<feature type="compositionally biased region" description="Basic and acidic residues" evidence="1">
    <location>
        <begin position="22"/>
        <end position="32"/>
    </location>
</feature>
<sequence>MGKKWADAGKGDVTRKTASAQRKAEGISENPEKCSSTLRMLSRKHSAADLKCKCTCGRDAAHGFPLGKRRVGQIGRAAEGINEWRGRFFRGSERAHPSGRNGTVHEGRRENIMSSQGKQGNVGAFPTRAAPSEEIGALNCLASAGTEPLGAGDAQNPTLRDQPRGSLSLKGTRLSSPCAKPCGSACPAAVGCQDLQSLKEREQPAPSPSTGS</sequence>
<name>R0L3M1_ANAPL</name>
<protein>
    <submittedName>
        <fullName evidence="2">Uncharacterized protein</fullName>
    </submittedName>
</protein>
<gene>
    <name evidence="2" type="ORF">Anapl_03486</name>
</gene>
<organism evidence="2 3">
    <name type="scientific">Anas platyrhynchos</name>
    <name type="common">Mallard</name>
    <name type="synonym">Anas boschas</name>
    <dbReference type="NCBI Taxonomy" id="8839"/>
    <lineage>
        <taxon>Eukaryota</taxon>
        <taxon>Metazoa</taxon>
        <taxon>Chordata</taxon>
        <taxon>Craniata</taxon>
        <taxon>Vertebrata</taxon>
        <taxon>Euteleostomi</taxon>
        <taxon>Archelosauria</taxon>
        <taxon>Archosauria</taxon>
        <taxon>Dinosauria</taxon>
        <taxon>Saurischia</taxon>
        <taxon>Theropoda</taxon>
        <taxon>Coelurosauria</taxon>
        <taxon>Aves</taxon>
        <taxon>Neognathae</taxon>
        <taxon>Galloanserae</taxon>
        <taxon>Anseriformes</taxon>
        <taxon>Anatidae</taxon>
        <taxon>Anatinae</taxon>
        <taxon>Anas</taxon>
    </lineage>
</organism>
<dbReference type="AlphaFoldDB" id="R0L3M1"/>
<dbReference type="Proteomes" id="UP000296049">
    <property type="component" value="Unassembled WGS sequence"/>
</dbReference>